<keyword evidence="3" id="KW-1185">Reference proteome</keyword>
<evidence type="ECO:0000256" key="1">
    <source>
        <dbReference type="SAM" id="MobiDB-lite"/>
    </source>
</evidence>
<evidence type="ECO:0000313" key="3">
    <source>
        <dbReference type="Proteomes" id="UP001476798"/>
    </source>
</evidence>
<comment type="caution">
    <text evidence="2">The sequence shown here is derived from an EMBL/GenBank/DDBJ whole genome shotgun (WGS) entry which is preliminary data.</text>
</comment>
<sequence>NSAAKTDSSTLSSHDAKDESRELTRPSRPADLTALAKELRELRQGEETSRPPVKVTDYSSSSEESHSTSQSTNESFGVMGGHNDTHGDSYGDTSQDSTLMMREVSPSFDR</sequence>
<dbReference type="Proteomes" id="UP001476798">
    <property type="component" value="Unassembled WGS sequence"/>
</dbReference>
<dbReference type="EMBL" id="JAHRIO010011204">
    <property type="protein sequence ID" value="MEQ2162057.1"/>
    <property type="molecule type" value="Genomic_DNA"/>
</dbReference>
<reference evidence="2 3" key="1">
    <citation type="submission" date="2021-06" db="EMBL/GenBank/DDBJ databases">
        <authorList>
            <person name="Palmer J.M."/>
        </authorList>
    </citation>
    <scope>NUCLEOTIDE SEQUENCE [LARGE SCALE GENOMIC DNA]</scope>
    <source>
        <strain evidence="2 3">GA_2019</strain>
        <tissue evidence="2">Muscle</tissue>
    </source>
</reference>
<feature type="compositionally biased region" description="Polar residues" evidence="1">
    <location>
        <begin position="1"/>
        <end position="13"/>
    </location>
</feature>
<name>A0ABV0MVE2_9TELE</name>
<accession>A0ABV0MVE2</accession>
<feature type="non-terminal residue" evidence="2">
    <location>
        <position position="1"/>
    </location>
</feature>
<organism evidence="2 3">
    <name type="scientific">Goodea atripinnis</name>
    <dbReference type="NCBI Taxonomy" id="208336"/>
    <lineage>
        <taxon>Eukaryota</taxon>
        <taxon>Metazoa</taxon>
        <taxon>Chordata</taxon>
        <taxon>Craniata</taxon>
        <taxon>Vertebrata</taxon>
        <taxon>Euteleostomi</taxon>
        <taxon>Actinopterygii</taxon>
        <taxon>Neopterygii</taxon>
        <taxon>Teleostei</taxon>
        <taxon>Neoteleostei</taxon>
        <taxon>Acanthomorphata</taxon>
        <taxon>Ovalentaria</taxon>
        <taxon>Atherinomorphae</taxon>
        <taxon>Cyprinodontiformes</taxon>
        <taxon>Goodeidae</taxon>
        <taxon>Goodea</taxon>
    </lineage>
</organism>
<feature type="region of interest" description="Disordered" evidence="1">
    <location>
        <begin position="1"/>
        <end position="110"/>
    </location>
</feature>
<feature type="compositionally biased region" description="Low complexity" evidence="1">
    <location>
        <begin position="59"/>
        <end position="75"/>
    </location>
</feature>
<protein>
    <submittedName>
        <fullName evidence="2">Uncharacterized protein</fullName>
    </submittedName>
</protein>
<feature type="compositionally biased region" description="Basic and acidic residues" evidence="1">
    <location>
        <begin position="37"/>
        <end position="49"/>
    </location>
</feature>
<gene>
    <name evidence="2" type="ORF">GOODEAATRI_015965</name>
</gene>
<proteinExistence type="predicted"/>
<feature type="compositionally biased region" description="Basic and acidic residues" evidence="1">
    <location>
        <begin position="14"/>
        <end position="25"/>
    </location>
</feature>
<evidence type="ECO:0000313" key="2">
    <source>
        <dbReference type="EMBL" id="MEQ2162057.1"/>
    </source>
</evidence>